<dbReference type="SUPFAM" id="SSF46785">
    <property type="entry name" value="Winged helix' DNA-binding domain"/>
    <property type="match status" value="1"/>
</dbReference>
<proteinExistence type="predicted"/>
<name>A0A5J5FQ67_9GAMM</name>
<dbReference type="Gene3D" id="3.30.70.920">
    <property type="match status" value="1"/>
</dbReference>
<evidence type="ECO:0000313" key="5">
    <source>
        <dbReference type="EMBL" id="KAA8994934.1"/>
    </source>
</evidence>
<gene>
    <name evidence="5" type="ORF">FJU30_25655</name>
</gene>
<protein>
    <submittedName>
        <fullName evidence="5">Lrp/AsnC family transcriptional regulator</fullName>
    </submittedName>
</protein>
<dbReference type="InterPro" id="IPR011008">
    <property type="entry name" value="Dimeric_a/b-barrel"/>
</dbReference>
<dbReference type="InterPro" id="IPR019887">
    <property type="entry name" value="Tscrpt_reg_AsnC/Lrp_C"/>
</dbReference>
<dbReference type="Proteomes" id="UP000335415">
    <property type="component" value="Unassembled WGS sequence"/>
</dbReference>
<dbReference type="GO" id="GO:0006355">
    <property type="term" value="P:regulation of DNA-templated transcription"/>
    <property type="evidence" value="ECO:0007669"/>
    <property type="project" value="UniProtKB-ARBA"/>
</dbReference>
<dbReference type="GO" id="GO:0005829">
    <property type="term" value="C:cytosol"/>
    <property type="evidence" value="ECO:0007669"/>
    <property type="project" value="TreeGrafter"/>
</dbReference>
<dbReference type="InterPro" id="IPR019888">
    <property type="entry name" value="Tscrpt_reg_AsnC-like"/>
</dbReference>
<evidence type="ECO:0000256" key="2">
    <source>
        <dbReference type="ARBA" id="ARBA00023125"/>
    </source>
</evidence>
<dbReference type="PROSITE" id="PS00519">
    <property type="entry name" value="HTH_ASNC_1"/>
    <property type="match status" value="1"/>
</dbReference>
<dbReference type="AlphaFoldDB" id="A0A5J5FQ67"/>
<dbReference type="SMART" id="SM00344">
    <property type="entry name" value="HTH_ASNC"/>
    <property type="match status" value="1"/>
</dbReference>
<feature type="domain" description="HTH asnC-type" evidence="4">
    <location>
        <begin position="22"/>
        <end position="83"/>
    </location>
</feature>
<comment type="caution">
    <text evidence="5">The sequence shown here is derived from an EMBL/GenBank/DDBJ whole genome shotgun (WGS) entry which is preliminary data.</text>
</comment>
<organism evidence="5 6">
    <name type="scientific">Affinibrenneria salicis</name>
    <dbReference type="NCBI Taxonomy" id="2590031"/>
    <lineage>
        <taxon>Bacteria</taxon>
        <taxon>Pseudomonadati</taxon>
        <taxon>Pseudomonadota</taxon>
        <taxon>Gammaproteobacteria</taxon>
        <taxon>Enterobacterales</taxon>
        <taxon>Pectobacteriaceae</taxon>
        <taxon>Affinibrenneria</taxon>
    </lineage>
</organism>
<dbReference type="GO" id="GO:0043565">
    <property type="term" value="F:sequence-specific DNA binding"/>
    <property type="evidence" value="ECO:0007669"/>
    <property type="project" value="InterPro"/>
</dbReference>
<evidence type="ECO:0000256" key="3">
    <source>
        <dbReference type="ARBA" id="ARBA00023163"/>
    </source>
</evidence>
<sequence length="178" mass="20077">MTSKNKHSEGPLYKTGAAPRELDMTDRRILSALRQNGRLTIAELAEEVGLSTSPCWSRLKRLEASGAIENYVAVINAKTIGVTDVFFVEITLDHHDDQILERFGQALADMPEVLEAHLVTGDYDYLVKIAVTDAAHYERFLRQTLYRTSGIRHTRSTFALRTLKREISVDPLLIPHKS</sequence>
<dbReference type="InterPro" id="IPR011991">
    <property type="entry name" value="ArsR-like_HTH"/>
</dbReference>
<dbReference type="SUPFAM" id="SSF54909">
    <property type="entry name" value="Dimeric alpha+beta barrel"/>
    <property type="match status" value="1"/>
</dbReference>
<dbReference type="Gene3D" id="1.10.10.10">
    <property type="entry name" value="Winged helix-like DNA-binding domain superfamily/Winged helix DNA-binding domain"/>
    <property type="match status" value="1"/>
</dbReference>
<keyword evidence="2" id="KW-0238">DNA-binding</keyword>
<dbReference type="Pfam" id="PF13412">
    <property type="entry name" value="HTH_24"/>
    <property type="match status" value="1"/>
</dbReference>
<keyword evidence="3" id="KW-0804">Transcription</keyword>
<dbReference type="OrthoDB" id="166264at2"/>
<evidence type="ECO:0000256" key="1">
    <source>
        <dbReference type="ARBA" id="ARBA00023015"/>
    </source>
</evidence>
<reference evidence="5 6" key="1">
    <citation type="submission" date="2019-09" db="EMBL/GenBank/DDBJ databases">
        <authorList>
            <person name="Li Y."/>
        </authorList>
    </citation>
    <scope>NUCLEOTIDE SEQUENCE [LARGE SCALE GENOMIC DNA]</scope>
    <source>
        <strain evidence="5 6">L3-3HA</strain>
    </source>
</reference>
<evidence type="ECO:0000313" key="6">
    <source>
        <dbReference type="Proteomes" id="UP000335415"/>
    </source>
</evidence>
<dbReference type="EMBL" id="VYKJ01000025">
    <property type="protein sequence ID" value="KAA8994934.1"/>
    <property type="molecule type" value="Genomic_DNA"/>
</dbReference>
<dbReference type="InterPro" id="IPR036390">
    <property type="entry name" value="WH_DNA-bd_sf"/>
</dbReference>
<dbReference type="PANTHER" id="PTHR30154:SF34">
    <property type="entry name" value="TRANSCRIPTIONAL REGULATOR AZLB"/>
    <property type="match status" value="1"/>
</dbReference>
<dbReference type="PRINTS" id="PR00033">
    <property type="entry name" value="HTHASNC"/>
</dbReference>
<dbReference type="PANTHER" id="PTHR30154">
    <property type="entry name" value="LEUCINE-RESPONSIVE REGULATORY PROTEIN"/>
    <property type="match status" value="1"/>
</dbReference>
<keyword evidence="6" id="KW-1185">Reference proteome</keyword>
<accession>A0A5J5FQ67</accession>
<dbReference type="CDD" id="cd00090">
    <property type="entry name" value="HTH_ARSR"/>
    <property type="match status" value="1"/>
</dbReference>
<evidence type="ECO:0000259" key="4">
    <source>
        <dbReference type="PROSITE" id="PS50956"/>
    </source>
</evidence>
<dbReference type="GO" id="GO:0043200">
    <property type="term" value="P:response to amino acid"/>
    <property type="evidence" value="ECO:0007669"/>
    <property type="project" value="TreeGrafter"/>
</dbReference>
<keyword evidence="1" id="KW-0805">Transcription regulation</keyword>
<dbReference type="InterPro" id="IPR019885">
    <property type="entry name" value="Tscrpt_reg_HTH_AsnC-type_CS"/>
</dbReference>
<dbReference type="InterPro" id="IPR036388">
    <property type="entry name" value="WH-like_DNA-bd_sf"/>
</dbReference>
<dbReference type="PROSITE" id="PS50956">
    <property type="entry name" value="HTH_ASNC_2"/>
    <property type="match status" value="1"/>
</dbReference>
<dbReference type="RefSeq" id="WP_150437794.1">
    <property type="nucleotide sequence ID" value="NZ_VYKJ01000025.1"/>
</dbReference>
<dbReference type="Pfam" id="PF01037">
    <property type="entry name" value="AsnC_trans_reg"/>
    <property type="match status" value="1"/>
</dbReference>
<dbReference type="InterPro" id="IPR000485">
    <property type="entry name" value="AsnC-type_HTH_dom"/>
</dbReference>